<organism evidence="3 4">
    <name type="scientific">Linum trigynum</name>
    <dbReference type="NCBI Taxonomy" id="586398"/>
    <lineage>
        <taxon>Eukaryota</taxon>
        <taxon>Viridiplantae</taxon>
        <taxon>Streptophyta</taxon>
        <taxon>Embryophyta</taxon>
        <taxon>Tracheophyta</taxon>
        <taxon>Spermatophyta</taxon>
        <taxon>Magnoliopsida</taxon>
        <taxon>eudicotyledons</taxon>
        <taxon>Gunneridae</taxon>
        <taxon>Pentapetalae</taxon>
        <taxon>rosids</taxon>
        <taxon>fabids</taxon>
        <taxon>Malpighiales</taxon>
        <taxon>Linaceae</taxon>
        <taxon>Linum</taxon>
    </lineage>
</organism>
<dbReference type="SMART" id="SM00332">
    <property type="entry name" value="PP2Cc"/>
    <property type="match status" value="1"/>
</dbReference>
<dbReference type="Pfam" id="PF00481">
    <property type="entry name" value="PP2C"/>
    <property type="match status" value="1"/>
</dbReference>
<dbReference type="SUPFAM" id="SSF81606">
    <property type="entry name" value="PP2C-like"/>
    <property type="match status" value="1"/>
</dbReference>
<accession>A0AAV2FQ03</accession>
<evidence type="ECO:0000259" key="2">
    <source>
        <dbReference type="PROSITE" id="PS51746"/>
    </source>
</evidence>
<dbReference type="EMBL" id="OZ034820">
    <property type="protein sequence ID" value="CAL1400436.1"/>
    <property type="molecule type" value="Genomic_DNA"/>
</dbReference>
<dbReference type="PANTHER" id="PTHR47992">
    <property type="entry name" value="PROTEIN PHOSPHATASE"/>
    <property type="match status" value="1"/>
</dbReference>
<feature type="domain" description="PPM-type phosphatase" evidence="2">
    <location>
        <begin position="53"/>
        <end position="358"/>
    </location>
</feature>
<dbReference type="GO" id="GO:0004722">
    <property type="term" value="F:protein serine/threonine phosphatase activity"/>
    <property type="evidence" value="ECO:0007669"/>
    <property type="project" value="InterPro"/>
</dbReference>
<gene>
    <name evidence="3" type="ORF">LTRI10_LOCUS40566</name>
</gene>
<feature type="compositionally biased region" description="Acidic residues" evidence="1">
    <location>
        <begin position="14"/>
        <end position="33"/>
    </location>
</feature>
<dbReference type="PROSITE" id="PS51746">
    <property type="entry name" value="PPM_2"/>
    <property type="match status" value="1"/>
</dbReference>
<dbReference type="Gene3D" id="3.60.40.10">
    <property type="entry name" value="PPM-type phosphatase domain"/>
    <property type="match status" value="1"/>
</dbReference>
<dbReference type="Proteomes" id="UP001497516">
    <property type="component" value="Chromosome 7"/>
</dbReference>
<keyword evidence="4" id="KW-1185">Reference proteome</keyword>
<reference evidence="3 4" key="1">
    <citation type="submission" date="2024-04" db="EMBL/GenBank/DDBJ databases">
        <authorList>
            <person name="Fracassetti M."/>
        </authorList>
    </citation>
    <scope>NUCLEOTIDE SEQUENCE [LARGE SCALE GENOMIC DNA]</scope>
</reference>
<dbReference type="AlphaFoldDB" id="A0AAV2FQ03"/>
<evidence type="ECO:0000313" key="4">
    <source>
        <dbReference type="Proteomes" id="UP001497516"/>
    </source>
</evidence>
<dbReference type="CDD" id="cd00143">
    <property type="entry name" value="PP2Cc"/>
    <property type="match status" value="1"/>
</dbReference>
<dbReference type="InterPro" id="IPR036457">
    <property type="entry name" value="PPM-type-like_dom_sf"/>
</dbReference>
<dbReference type="InterPro" id="IPR001932">
    <property type="entry name" value="PPM-type_phosphatase-like_dom"/>
</dbReference>
<feature type="region of interest" description="Disordered" evidence="1">
    <location>
        <begin position="415"/>
        <end position="447"/>
    </location>
</feature>
<evidence type="ECO:0000313" key="3">
    <source>
        <dbReference type="EMBL" id="CAL1400436.1"/>
    </source>
</evidence>
<feature type="region of interest" description="Disordered" evidence="1">
    <location>
        <begin position="12"/>
        <end position="33"/>
    </location>
</feature>
<protein>
    <recommendedName>
        <fullName evidence="2">PPM-type phosphatase domain-containing protein</fullName>
    </recommendedName>
</protein>
<proteinExistence type="predicted"/>
<name>A0AAV2FQ03_9ROSI</name>
<sequence>MGACCSTEIHFGPEEAEDPKEQNEYDVESNAGDDDVFVGDDGARIRLHGASKFISMFTQQGKKGVNQDAMTVWEEFTGDKGMTLCGVFDGHGPYGHKVSRYIRDNLASKLSSGIKSLQLNNLDSSDISLSSDGDSDHEASNPKDAKGSFLLSSAETCLMNCFKEMDQELSLDASIDSYCSGATAVTVIKKGRHLLIANLGDSRAVLCSRGNKNQLIPVQLTVDLKPSVQSEAERIKKNNGRVFAMEEEPEIFRIWMPDEDCPGLAMARAFGDFCLKEYGLISTPEVSYRRLTNKDEFVVLATDGIWDVLTNEEVINIVASARKRSMAAKLLVKYAVRMWRMRHPGSRIDDCAVVCLFLKSKTILTRSFSEVSRVSANHTELTENFSEVSRASVHHSEIAAVPQKSRTVRQHVGRPPVAVGHDHTNNTSNSISESQQGSDGVAACSPGMSRPDSFAVASSTGNGLSQRRAVKSIELVEA</sequence>
<feature type="compositionally biased region" description="Polar residues" evidence="1">
    <location>
        <begin position="425"/>
        <end position="438"/>
    </location>
</feature>
<dbReference type="InterPro" id="IPR015655">
    <property type="entry name" value="PP2C"/>
</dbReference>
<evidence type="ECO:0000256" key="1">
    <source>
        <dbReference type="SAM" id="MobiDB-lite"/>
    </source>
</evidence>